<dbReference type="HAMAP" id="MF_00227">
    <property type="entry name" value="RNase_P"/>
    <property type="match status" value="1"/>
</dbReference>
<dbReference type="PANTHER" id="PTHR33992">
    <property type="entry name" value="RIBONUCLEASE P PROTEIN COMPONENT"/>
    <property type="match status" value="1"/>
</dbReference>
<comment type="similarity">
    <text evidence="7">Belongs to the RnpA family.</text>
</comment>
<comment type="subunit">
    <text evidence="7">Consists of a catalytic RNA component (M1 or rnpB) and a protein subunit.</text>
</comment>
<dbReference type="SUPFAM" id="SSF54211">
    <property type="entry name" value="Ribosomal protein S5 domain 2-like"/>
    <property type="match status" value="1"/>
</dbReference>
<dbReference type="EMBL" id="CP040463">
    <property type="protein sequence ID" value="QCT94887.1"/>
    <property type="molecule type" value="Genomic_DNA"/>
</dbReference>
<keyword evidence="2 7" id="KW-0819">tRNA processing</keyword>
<dbReference type="InterPro" id="IPR020539">
    <property type="entry name" value="RNase_P_CS"/>
</dbReference>
<dbReference type="InterPro" id="IPR014721">
    <property type="entry name" value="Ribsml_uS5_D2-typ_fold_subgr"/>
</dbReference>
<dbReference type="EC" id="3.1.26.5" evidence="7 8"/>
<evidence type="ECO:0000256" key="5">
    <source>
        <dbReference type="ARBA" id="ARBA00022801"/>
    </source>
</evidence>
<evidence type="ECO:0000313" key="10">
    <source>
        <dbReference type="Proteomes" id="UP000306825"/>
    </source>
</evidence>
<dbReference type="GO" id="GO:0004526">
    <property type="term" value="F:ribonuclease P activity"/>
    <property type="evidence" value="ECO:0007669"/>
    <property type="project" value="UniProtKB-EC"/>
</dbReference>
<dbReference type="Gene3D" id="3.30.230.10">
    <property type="match status" value="1"/>
</dbReference>
<keyword evidence="5 7" id="KW-0378">Hydrolase</keyword>
<dbReference type="InterPro" id="IPR000100">
    <property type="entry name" value="RNase_P"/>
</dbReference>
<keyword evidence="4 7" id="KW-0255">Endonuclease</keyword>
<evidence type="ECO:0000256" key="2">
    <source>
        <dbReference type="ARBA" id="ARBA00022694"/>
    </source>
</evidence>
<keyword evidence="10" id="KW-1185">Reference proteome</keyword>
<evidence type="ECO:0000256" key="4">
    <source>
        <dbReference type="ARBA" id="ARBA00022759"/>
    </source>
</evidence>
<sequence length="102" mass="12097">MSGLNKKEIDFIYKNGRKVYTKFFILYILSSNEFKVSPVVSKKISKKAVIRNKIKRRVRNLVRIFFSKGHFLVIVKEDISTIDFIELENDFKKNINKINKIL</sequence>
<keyword evidence="6 7" id="KW-0694">RNA-binding</keyword>
<dbReference type="NCBIfam" id="TIGR00188">
    <property type="entry name" value="rnpA"/>
    <property type="match status" value="1"/>
</dbReference>
<evidence type="ECO:0000256" key="1">
    <source>
        <dbReference type="ARBA" id="ARBA00002663"/>
    </source>
</evidence>
<accession>A0ABX5VBI1</accession>
<comment type="function">
    <text evidence="1 7">RNaseP catalyzes the removal of the 5'-leader sequence from pre-tRNA to produce the mature 5'-terminus. It can also cleave other RNA substrates such as 4.5S RNA. The protein component plays an auxiliary but essential role in vivo by binding to the 5'-leader sequence and broadening the substrate specificity of the ribozyme.</text>
</comment>
<keyword evidence="3 7" id="KW-0540">Nuclease</keyword>
<dbReference type="Pfam" id="PF00825">
    <property type="entry name" value="Ribonuclease_P"/>
    <property type="match status" value="1"/>
</dbReference>
<gene>
    <name evidence="7 9" type="primary">rnpA</name>
    <name evidence="9" type="ORF">FE773_06720</name>
</gene>
<dbReference type="Proteomes" id="UP000306825">
    <property type="component" value="Chromosome"/>
</dbReference>
<comment type="catalytic activity">
    <reaction evidence="7">
        <text>Endonucleolytic cleavage of RNA, removing 5'-extranucleotides from tRNA precursor.</text>
        <dbReference type="EC" id="3.1.26.5"/>
    </reaction>
</comment>
<name>A0ABX5VBI1_9BACT</name>
<dbReference type="InterPro" id="IPR020568">
    <property type="entry name" value="Ribosomal_Su5_D2-typ_SF"/>
</dbReference>
<dbReference type="PANTHER" id="PTHR33992:SF1">
    <property type="entry name" value="RIBONUCLEASE P PROTEIN COMPONENT"/>
    <property type="match status" value="1"/>
</dbReference>
<evidence type="ECO:0000313" key="9">
    <source>
        <dbReference type="EMBL" id="QCT94887.1"/>
    </source>
</evidence>
<evidence type="ECO:0000256" key="3">
    <source>
        <dbReference type="ARBA" id="ARBA00022722"/>
    </source>
</evidence>
<proteinExistence type="inferred from homology"/>
<protein>
    <recommendedName>
        <fullName evidence="7 8">Ribonuclease P protein component</fullName>
        <shortName evidence="7">RNase P protein</shortName>
        <shortName evidence="7">RNaseP protein</shortName>
        <ecNumber evidence="7 8">3.1.26.5</ecNumber>
    </recommendedName>
    <alternativeName>
        <fullName evidence="7">Protein C5</fullName>
    </alternativeName>
</protein>
<organism evidence="9 10">
    <name type="scientific">Caminibacter mediatlanticus TB-2</name>
    <dbReference type="NCBI Taxonomy" id="391592"/>
    <lineage>
        <taxon>Bacteria</taxon>
        <taxon>Pseudomonadati</taxon>
        <taxon>Campylobacterota</taxon>
        <taxon>Epsilonproteobacteria</taxon>
        <taxon>Nautiliales</taxon>
        <taxon>Nautiliaceae</taxon>
        <taxon>Caminibacter</taxon>
    </lineage>
</organism>
<evidence type="ECO:0000256" key="8">
    <source>
        <dbReference type="NCBIfam" id="TIGR00188"/>
    </source>
</evidence>
<dbReference type="PROSITE" id="PS00648">
    <property type="entry name" value="RIBONUCLEASE_P"/>
    <property type="match status" value="1"/>
</dbReference>
<reference evidence="9 10" key="1">
    <citation type="submission" date="2019-05" db="EMBL/GenBank/DDBJ databases">
        <title>A comparative analysis of the Nautiliaceae.</title>
        <authorList>
            <person name="Grosche A."/>
            <person name="Smedile F."/>
            <person name="Vetriani C."/>
        </authorList>
    </citation>
    <scope>NUCLEOTIDE SEQUENCE [LARGE SCALE GENOMIC DNA]</scope>
    <source>
        <strain evidence="9 10">TB-2</strain>
    </source>
</reference>
<evidence type="ECO:0000256" key="7">
    <source>
        <dbReference type="HAMAP-Rule" id="MF_00227"/>
    </source>
</evidence>
<evidence type="ECO:0000256" key="6">
    <source>
        <dbReference type="ARBA" id="ARBA00022884"/>
    </source>
</evidence>